<gene>
    <name evidence="2" type="ORF">DAD186_07920</name>
</gene>
<dbReference type="KEGG" id="dva:DAD186_07920"/>
<keyword evidence="1" id="KW-0472">Membrane</keyword>
<dbReference type="STRING" id="1630135.DAD186_07920"/>
<proteinExistence type="predicted"/>
<keyword evidence="1" id="KW-1133">Transmembrane helix</keyword>
<evidence type="ECO:0000256" key="1">
    <source>
        <dbReference type="SAM" id="Phobius"/>
    </source>
</evidence>
<dbReference type="AlphaFoldDB" id="A0A1B0ZHG5"/>
<keyword evidence="1" id="KW-0812">Transmembrane</keyword>
<protein>
    <recommendedName>
        <fullName evidence="4">Bacterial Pleckstrin homology domain-containing protein</fullName>
    </recommendedName>
</protein>
<evidence type="ECO:0000313" key="2">
    <source>
        <dbReference type="EMBL" id="ANP27342.1"/>
    </source>
</evidence>
<name>A0A1B0ZHG5_9MICO</name>
<dbReference type="Proteomes" id="UP000092596">
    <property type="component" value="Chromosome"/>
</dbReference>
<feature type="transmembrane region" description="Helical" evidence="1">
    <location>
        <begin position="47"/>
        <end position="67"/>
    </location>
</feature>
<evidence type="ECO:0000313" key="3">
    <source>
        <dbReference type="Proteomes" id="UP000092596"/>
    </source>
</evidence>
<organism evidence="2 3">
    <name type="scientific">Dermabacter vaginalis</name>
    <dbReference type="NCBI Taxonomy" id="1630135"/>
    <lineage>
        <taxon>Bacteria</taxon>
        <taxon>Bacillati</taxon>
        <taxon>Actinomycetota</taxon>
        <taxon>Actinomycetes</taxon>
        <taxon>Micrococcales</taxon>
        <taxon>Dermabacteraceae</taxon>
        <taxon>Dermabacter</taxon>
    </lineage>
</organism>
<evidence type="ECO:0008006" key="4">
    <source>
        <dbReference type="Google" id="ProtNLM"/>
    </source>
</evidence>
<dbReference type="EMBL" id="CP012117">
    <property type="protein sequence ID" value="ANP27342.1"/>
    <property type="molecule type" value="Genomic_DNA"/>
</dbReference>
<reference evidence="2 3" key="1">
    <citation type="submission" date="2015-06" db="EMBL/GenBank/DDBJ databases">
        <title>Investigation of pathophysiology for high-risk pregnancy and development of treatment modality based on it.</title>
        <authorList>
            <person name="Kim B.-C."/>
            <person name="Lim S."/>
        </authorList>
    </citation>
    <scope>NUCLEOTIDE SEQUENCE [LARGE SCALE GENOMIC DNA]</scope>
    <source>
        <strain evidence="2 3">AD1-86</strain>
    </source>
</reference>
<feature type="transmembrane region" description="Helical" evidence="1">
    <location>
        <begin position="21"/>
        <end position="41"/>
    </location>
</feature>
<sequence>MARTSGTLAPFKGRVRPGRVAWTRVALTLVIGAAICIFVLLTFGDSGIGTAVILALGFAGYAAWAWLRTSITFVVDEHGVTPRLGGFFTRPTWPLENFRTVQLRTVAPERVGSLVGNIGLGRAEVTVSTMGEVRPVAPLKPRTLVGPQADTRFAVTHGGELVEIIGRDGRAYLLSPENPREVAEAIAAAISFAR</sequence>
<accession>A0A1B0ZHG5</accession>